<proteinExistence type="inferred from homology"/>
<feature type="region of interest" description="Disordered" evidence="10">
    <location>
        <begin position="253"/>
        <end position="282"/>
    </location>
</feature>
<feature type="compositionally biased region" description="Gly residues" evidence="10">
    <location>
        <begin position="271"/>
        <end position="282"/>
    </location>
</feature>
<feature type="region of interest" description="Disordered" evidence="10">
    <location>
        <begin position="1"/>
        <end position="116"/>
    </location>
</feature>
<feature type="compositionally biased region" description="Polar residues" evidence="10">
    <location>
        <begin position="537"/>
        <end position="553"/>
    </location>
</feature>
<dbReference type="PANTHER" id="PTHR32078">
    <property type="entry name" value="NUCLEAR PROTEIN MDM1"/>
    <property type="match status" value="1"/>
</dbReference>
<feature type="region of interest" description="Disordered" evidence="10">
    <location>
        <begin position="432"/>
        <end position="683"/>
    </location>
</feature>
<dbReference type="GO" id="GO:0008017">
    <property type="term" value="F:microtubule binding"/>
    <property type="evidence" value="ECO:0007669"/>
    <property type="project" value="InterPro"/>
</dbReference>
<dbReference type="EMBL" id="JACKWZ010000140">
    <property type="protein sequence ID" value="KAF9414173.1"/>
    <property type="molecule type" value="Genomic_DNA"/>
</dbReference>
<comment type="caution">
    <text evidence="11">The sequence shown here is derived from an EMBL/GenBank/DDBJ whole genome shotgun (WGS) entry which is preliminary data.</text>
</comment>
<sequence>MLHSEYRSTYKWHEYKEQQQGVVKQPAPTPPSVLPIQRGPMEPAMPRRKKYPGVAYKTNELFDPAPADDIRPQQTSAFDRARSAQRNDADRAGRRSKSEGPRQPRWTDTVEPKATTALGEVMAAKEPEIVSTEYRNQFAWPKDTTDAPRKSISMGALKKAAVAEGLVEAEPLMNHVDGDHDDHKRYIEDYLWNGQKPGVQRKSTFRNALSALISNGEDRSKDNRKRYKSEYKKKFRPFSQYVYEASKGTFTKCRGKGKANEEASERMLGDAGQGVSGASAGQGSGAGGVAGVGDAGEDSANTLRAAGLQPLGLAQGDSWYREVLDLRKRAGEYKYRGWGTEMAPEHITQLYNKQIELWYQVSRRSSLSALSLASTNHNGNKADAIKEWLEWRTEAMVSHANRSVVSSAFLELFLERCFGDFWSWPWALPRDEKDGKESKGHSPKKFRSFRSAPHQSIHAKLQETKALERSPHKTSPQKQRKKLQGHSFDEGAKGENAAFRSPRRRPRSADPAPAAAHVKLLANGHEPHPAPIKPTGLQLSRGSSNRVRSTSRGGRSPSAPSKTGAGATGTTGATGANGAPGRGRRSRSVSKVGIKLDDEIPSHRSASVAKDHFFDDSPVVKSPPEPTRVKSPEQMNMRSPDPVNWTVPLDTGKTFTVTQNVKSDESIKRPSSEFKGGSVAEEATVKPAEIAPIHHQQMSPIRSLKKSESPTSLSKRTDKTPTTPISLTPIDETKALDMNKVNGINGVNGVNGVNSNELTPETPTQEPIQEKELIKKSTEATQIAPGVVDTNVVNEAPATGGLTASEILDRARTRFDKFWGKKEEDNV</sequence>
<dbReference type="GO" id="GO:0046600">
    <property type="term" value="P:negative regulation of centriole replication"/>
    <property type="evidence" value="ECO:0007669"/>
    <property type="project" value="InterPro"/>
</dbReference>
<evidence type="ECO:0000256" key="5">
    <source>
        <dbReference type="ARBA" id="ARBA00022490"/>
    </source>
</evidence>
<evidence type="ECO:0000256" key="7">
    <source>
        <dbReference type="ARBA" id="ARBA00023212"/>
    </source>
</evidence>
<gene>
    <name evidence="11" type="ORF">HW555_007838</name>
</gene>
<dbReference type="GO" id="GO:0005874">
    <property type="term" value="C:microtubule"/>
    <property type="evidence" value="ECO:0007669"/>
    <property type="project" value="UniProtKB-KW"/>
</dbReference>
<reference evidence="11" key="1">
    <citation type="submission" date="2020-08" db="EMBL/GenBank/DDBJ databases">
        <title>Spodoptera exigua strain:BAW_Kor-Di-RS1 Genome sequencing and assembly.</title>
        <authorList>
            <person name="Kim J."/>
            <person name="Nam H.Y."/>
            <person name="Kwon M."/>
            <person name="Choi J.H."/>
            <person name="Cho S.R."/>
            <person name="Kim G.-H."/>
        </authorList>
    </citation>
    <scope>NUCLEOTIDE SEQUENCE</scope>
    <source>
        <strain evidence="11">BAW_Kor-Di-RS1</strain>
        <tissue evidence="11">Whole-body</tissue>
    </source>
</reference>
<organism evidence="11 12">
    <name type="scientific">Spodoptera exigua</name>
    <name type="common">Beet armyworm</name>
    <name type="synonym">Noctua fulgens</name>
    <dbReference type="NCBI Taxonomy" id="7107"/>
    <lineage>
        <taxon>Eukaryota</taxon>
        <taxon>Metazoa</taxon>
        <taxon>Ecdysozoa</taxon>
        <taxon>Arthropoda</taxon>
        <taxon>Hexapoda</taxon>
        <taxon>Insecta</taxon>
        <taxon>Pterygota</taxon>
        <taxon>Neoptera</taxon>
        <taxon>Endopterygota</taxon>
        <taxon>Lepidoptera</taxon>
        <taxon>Glossata</taxon>
        <taxon>Ditrysia</taxon>
        <taxon>Noctuoidea</taxon>
        <taxon>Noctuidae</taxon>
        <taxon>Amphipyrinae</taxon>
        <taxon>Spodoptera</taxon>
    </lineage>
</organism>
<evidence type="ECO:0000256" key="8">
    <source>
        <dbReference type="ARBA" id="ARBA00023242"/>
    </source>
</evidence>
<comment type="subcellular location">
    <subcellularLocation>
        <location evidence="1">Cytoplasm</location>
        <location evidence="1">Cytoskeleton</location>
        <location evidence="1">Microtubule organizing center</location>
        <location evidence="1">Centrosome</location>
        <location evidence="1">Centriole</location>
    </subcellularLocation>
    <subcellularLocation>
        <location evidence="2">Nucleus</location>
    </subcellularLocation>
</comment>
<evidence type="ECO:0000256" key="9">
    <source>
        <dbReference type="ARBA" id="ARBA00045771"/>
    </source>
</evidence>
<keyword evidence="7" id="KW-0206">Cytoskeleton</keyword>
<evidence type="ECO:0000256" key="1">
    <source>
        <dbReference type="ARBA" id="ARBA00004114"/>
    </source>
</evidence>
<evidence type="ECO:0000256" key="10">
    <source>
        <dbReference type="SAM" id="MobiDB-lite"/>
    </source>
</evidence>
<evidence type="ECO:0000313" key="11">
    <source>
        <dbReference type="EMBL" id="KAF9414173.1"/>
    </source>
</evidence>
<evidence type="ECO:0000256" key="3">
    <source>
        <dbReference type="ARBA" id="ARBA00010494"/>
    </source>
</evidence>
<comment type="function">
    <text evidence="9">Microtubule-binding protein that negatively regulates centriole duplication. Binds to and stabilizes microtubules.</text>
</comment>
<dbReference type="GO" id="GO:0005634">
    <property type="term" value="C:nucleus"/>
    <property type="evidence" value="ECO:0007669"/>
    <property type="project" value="UniProtKB-SubCell"/>
</dbReference>
<keyword evidence="12" id="KW-1185">Reference proteome</keyword>
<feature type="compositionally biased region" description="Low complexity" evidence="10">
    <location>
        <begin position="558"/>
        <end position="579"/>
    </location>
</feature>
<dbReference type="PANTHER" id="PTHR32078:SF1">
    <property type="entry name" value="NUCLEAR PROTEIN MDM1"/>
    <property type="match status" value="1"/>
</dbReference>
<protein>
    <recommendedName>
        <fullName evidence="4">Nuclear protein MDM1</fullName>
    </recommendedName>
</protein>
<feature type="compositionally biased region" description="Basic and acidic residues" evidence="10">
    <location>
        <begin position="1"/>
        <end position="17"/>
    </location>
</feature>
<dbReference type="Proteomes" id="UP000648187">
    <property type="component" value="Unassembled WGS sequence"/>
</dbReference>
<evidence type="ECO:0000256" key="4">
    <source>
        <dbReference type="ARBA" id="ARBA00013508"/>
    </source>
</evidence>
<dbReference type="Pfam" id="PF15501">
    <property type="entry name" value="MDM1"/>
    <property type="match status" value="1"/>
</dbReference>
<evidence type="ECO:0000256" key="6">
    <source>
        <dbReference type="ARBA" id="ARBA00022701"/>
    </source>
</evidence>
<comment type="similarity">
    <text evidence="3">Belongs to the MDM1 family.</text>
</comment>
<feature type="compositionally biased region" description="Polar residues" evidence="10">
    <location>
        <begin position="709"/>
        <end position="726"/>
    </location>
</feature>
<evidence type="ECO:0000256" key="2">
    <source>
        <dbReference type="ARBA" id="ARBA00004123"/>
    </source>
</evidence>
<feature type="compositionally biased region" description="Basic and acidic residues" evidence="10">
    <location>
        <begin position="460"/>
        <end position="471"/>
    </location>
</feature>
<keyword evidence="6" id="KW-0493">Microtubule</keyword>
<keyword evidence="8" id="KW-0539">Nucleus</keyword>
<dbReference type="GO" id="GO:0005814">
    <property type="term" value="C:centriole"/>
    <property type="evidence" value="ECO:0007669"/>
    <property type="project" value="UniProtKB-SubCell"/>
</dbReference>
<feature type="region of interest" description="Disordered" evidence="10">
    <location>
        <begin position="697"/>
        <end position="727"/>
    </location>
</feature>
<dbReference type="AlphaFoldDB" id="A0A835GG96"/>
<keyword evidence="5" id="KW-0963">Cytoplasm</keyword>
<feature type="compositionally biased region" description="Basic and acidic residues" evidence="10">
    <location>
        <begin position="79"/>
        <end position="102"/>
    </location>
</feature>
<feature type="compositionally biased region" description="Basic and acidic residues" evidence="10">
    <location>
        <begin position="662"/>
        <end position="672"/>
    </location>
</feature>
<feature type="compositionally biased region" description="Basic and acidic residues" evidence="10">
    <location>
        <begin position="258"/>
        <end position="268"/>
    </location>
</feature>
<evidence type="ECO:0000313" key="12">
    <source>
        <dbReference type="Proteomes" id="UP000648187"/>
    </source>
</evidence>
<dbReference type="InterPro" id="IPR029136">
    <property type="entry name" value="MDM1"/>
</dbReference>
<name>A0A835GG96_SPOEX</name>
<accession>A0A835GG96</accession>